<reference evidence="3 4" key="1">
    <citation type="submission" date="2018-02" db="EMBL/GenBank/DDBJ databases">
        <title>Draft genome of wild Prunus yedoensis var. nudiflora.</title>
        <authorList>
            <person name="Baek S."/>
            <person name="Kim J.-H."/>
            <person name="Choi K."/>
            <person name="Kim G.-B."/>
            <person name="Cho A."/>
            <person name="Jang H."/>
            <person name="Shin C.-H."/>
            <person name="Yu H.-J."/>
            <person name="Mun J.-H."/>
        </authorList>
    </citation>
    <scope>NUCLEOTIDE SEQUENCE [LARGE SCALE GENOMIC DNA]</scope>
    <source>
        <strain evidence="4">cv. Jeju island</strain>
        <tissue evidence="3">Leaf</tissue>
    </source>
</reference>
<evidence type="ECO:0000256" key="1">
    <source>
        <dbReference type="SAM" id="MobiDB-lite"/>
    </source>
</evidence>
<keyword evidence="2" id="KW-0472">Membrane</keyword>
<organism evidence="3 4">
    <name type="scientific">Prunus yedoensis var. nudiflora</name>
    <dbReference type="NCBI Taxonomy" id="2094558"/>
    <lineage>
        <taxon>Eukaryota</taxon>
        <taxon>Viridiplantae</taxon>
        <taxon>Streptophyta</taxon>
        <taxon>Embryophyta</taxon>
        <taxon>Tracheophyta</taxon>
        <taxon>Spermatophyta</taxon>
        <taxon>Magnoliopsida</taxon>
        <taxon>eudicotyledons</taxon>
        <taxon>Gunneridae</taxon>
        <taxon>Pentapetalae</taxon>
        <taxon>rosids</taxon>
        <taxon>fabids</taxon>
        <taxon>Rosales</taxon>
        <taxon>Rosaceae</taxon>
        <taxon>Amygdaloideae</taxon>
        <taxon>Amygdaleae</taxon>
        <taxon>Prunus</taxon>
    </lineage>
</organism>
<dbReference type="EMBL" id="PJQY01003627">
    <property type="protein sequence ID" value="PQM35794.1"/>
    <property type="molecule type" value="Genomic_DNA"/>
</dbReference>
<feature type="transmembrane region" description="Helical" evidence="2">
    <location>
        <begin position="67"/>
        <end position="87"/>
    </location>
</feature>
<accession>A0A314UHC8</accession>
<proteinExistence type="predicted"/>
<keyword evidence="4" id="KW-1185">Reference proteome</keyword>
<protein>
    <submittedName>
        <fullName evidence="3">Uncharacterized protein</fullName>
    </submittedName>
</protein>
<keyword evidence="2" id="KW-0812">Transmembrane</keyword>
<gene>
    <name evidence="3" type="ORF">Pyn_13720</name>
</gene>
<keyword evidence="2" id="KW-1133">Transmembrane helix</keyword>
<dbReference type="Proteomes" id="UP000250321">
    <property type="component" value="Unassembled WGS sequence"/>
</dbReference>
<evidence type="ECO:0000256" key="2">
    <source>
        <dbReference type="SAM" id="Phobius"/>
    </source>
</evidence>
<evidence type="ECO:0000313" key="4">
    <source>
        <dbReference type="Proteomes" id="UP000250321"/>
    </source>
</evidence>
<comment type="caution">
    <text evidence="3">The sequence shown here is derived from an EMBL/GenBank/DDBJ whole genome shotgun (WGS) entry which is preliminary data.</text>
</comment>
<feature type="region of interest" description="Disordered" evidence="1">
    <location>
        <begin position="95"/>
        <end position="118"/>
    </location>
</feature>
<name>A0A314UHC8_PRUYE</name>
<dbReference type="AlphaFoldDB" id="A0A314UHC8"/>
<evidence type="ECO:0000313" key="3">
    <source>
        <dbReference type="EMBL" id="PQM35794.1"/>
    </source>
</evidence>
<sequence>MTMVQAASLGSAITVKVAFLTLPSSTDLRSQALPYEKTTAVQRFGVGGSSPRVYSFGPLFHSVGLGFWQLGLLGTIILPIFMGLAGYSAMETANSGNVGVLPNKPMETGRVESPGRLP</sequence>